<dbReference type="InterPro" id="IPR009100">
    <property type="entry name" value="AcylCoA_DH/oxidase_NM_dom_sf"/>
</dbReference>
<dbReference type="InterPro" id="IPR036250">
    <property type="entry name" value="AcylCo_DH-like_C"/>
</dbReference>
<evidence type="ECO:0000256" key="5">
    <source>
        <dbReference type="ARBA" id="ARBA00023002"/>
    </source>
</evidence>
<proteinExistence type="inferred from homology"/>
<gene>
    <name evidence="8" type="ORF">EJ571_18185</name>
</gene>
<dbReference type="RefSeq" id="WP_078334324.1">
    <property type="nucleotide sequence ID" value="NZ_MAFQ01000006.1"/>
</dbReference>
<evidence type="ECO:0000256" key="4">
    <source>
        <dbReference type="ARBA" id="ARBA00022827"/>
    </source>
</evidence>
<dbReference type="SUPFAM" id="SSF56645">
    <property type="entry name" value="Acyl-CoA dehydrogenase NM domain-like"/>
    <property type="match status" value="1"/>
</dbReference>
<dbReference type="EMBL" id="RXLR01000019">
    <property type="protein sequence ID" value="TDH18558.1"/>
    <property type="molecule type" value="Genomic_DNA"/>
</dbReference>
<dbReference type="PANTHER" id="PTHR43884:SF20">
    <property type="entry name" value="ACYL-COA DEHYDROGENASE FADE28"/>
    <property type="match status" value="1"/>
</dbReference>
<dbReference type="Pfam" id="PF02771">
    <property type="entry name" value="Acyl-CoA_dh_N"/>
    <property type="match status" value="1"/>
</dbReference>
<dbReference type="GO" id="GO:0050660">
    <property type="term" value="F:flavin adenine dinucleotide binding"/>
    <property type="evidence" value="ECO:0007669"/>
    <property type="project" value="InterPro"/>
</dbReference>
<evidence type="ECO:0000259" key="6">
    <source>
        <dbReference type="Pfam" id="PF00441"/>
    </source>
</evidence>
<keyword evidence="5" id="KW-0560">Oxidoreductase</keyword>
<dbReference type="InterPro" id="IPR013786">
    <property type="entry name" value="AcylCoA_DH/ox_N"/>
</dbReference>
<comment type="cofactor">
    <cofactor evidence="1">
        <name>FAD</name>
        <dbReference type="ChEBI" id="CHEBI:57692"/>
    </cofactor>
</comment>
<dbReference type="Proteomes" id="UP000295627">
    <property type="component" value="Unassembled WGS sequence"/>
</dbReference>
<reference evidence="8 9" key="1">
    <citation type="journal article" date="2019" name="Sci. Rep.">
        <title>Extended insight into the Mycobacterium chelonae-abscessus complex through whole genome sequencing of Mycobacterium salmoniphilum outbreak and Mycobacterium salmoniphilum-like strains.</title>
        <authorList>
            <person name="Behra P.R.K."/>
            <person name="Das S."/>
            <person name="Pettersson B.M.F."/>
            <person name="Shirreff L."/>
            <person name="DuCote T."/>
            <person name="Jacobsson K.G."/>
            <person name="Ennis D.G."/>
            <person name="Kirsebom L.A."/>
        </authorList>
    </citation>
    <scope>NUCLEOTIDE SEQUENCE [LARGE SCALE GENOMIC DNA]</scope>
    <source>
        <strain evidence="8 9">DSM 45524</strain>
    </source>
</reference>
<evidence type="ECO:0000256" key="2">
    <source>
        <dbReference type="ARBA" id="ARBA00009347"/>
    </source>
</evidence>
<dbReference type="Gene3D" id="1.20.140.10">
    <property type="entry name" value="Butyryl-CoA Dehydrogenase, subunit A, domain 3"/>
    <property type="match status" value="1"/>
</dbReference>
<protein>
    <submittedName>
        <fullName evidence="8">Acyl-CoA dehydrogenase</fullName>
    </submittedName>
</protein>
<accession>A0A4R5P5I7</accession>
<feature type="domain" description="Acyl-CoA dehydrogenase/oxidase N-terminal" evidence="7">
    <location>
        <begin position="7"/>
        <end position="88"/>
    </location>
</feature>
<evidence type="ECO:0000256" key="3">
    <source>
        <dbReference type="ARBA" id="ARBA00022630"/>
    </source>
</evidence>
<dbReference type="InterPro" id="IPR037069">
    <property type="entry name" value="AcylCoA_DH/ox_N_sf"/>
</dbReference>
<evidence type="ECO:0000256" key="1">
    <source>
        <dbReference type="ARBA" id="ARBA00001974"/>
    </source>
</evidence>
<comment type="similarity">
    <text evidence="2">Belongs to the acyl-CoA dehydrogenase family.</text>
</comment>
<comment type="caution">
    <text evidence="8">The sequence shown here is derived from an EMBL/GenBank/DDBJ whole genome shotgun (WGS) entry which is preliminary data.</text>
</comment>
<dbReference type="Gene3D" id="1.10.540.10">
    <property type="entry name" value="Acyl-CoA dehydrogenase/oxidase, N-terminal domain"/>
    <property type="match status" value="1"/>
</dbReference>
<feature type="domain" description="Acyl-CoA dehydrogenase/oxidase C-terminal" evidence="6">
    <location>
        <begin position="181"/>
        <end position="303"/>
    </location>
</feature>
<dbReference type="Pfam" id="PF00441">
    <property type="entry name" value="Acyl-CoA_dh_1"/>
    <property type="match status" value="1"/>
</dbReference>
<dbReference type="PANTHER" id="PTHR43884">
    <property type="entry name" value="ACYL-COA DEHYDROGENASE"/>
    <property type="match status" value="1"/>
</dbReference>
<evidence type="ECO:0000313" key="9">
    <source>
        <dbReference type="Proteomes" id="UP000295627"/>
    </source>
</evidence>
<dbReference type="AlphaFoldDB" id="A0A4R5P5I7"/>
<evidence type="ECO:0000313" key="8">
    <source>
        <dbReference type="EMBL" id="TDH18558.1"/>
    </source>
</evidence>
<sequence>MSPSVNAERQMLRDTVRSLVTKRADSSAVRAAMESDQGYDENLWTVLCEQVGAAALLVPEELGGAGGELADAAVVVEELGRGLVPSPLMGTLWAELALLGTGYTGELLESLAAGESIGTVAFDPGYVVNGDIADVVLTLEDDEVRQAETVSATPLSTMDPTRRLAALAVTESKPIGAAPGLLDKAALLLAAEQVGAAARALELTVEYTKTRVQFGRAIGSFQALKHRMADLYVLVESARAAVYHAIQDPTPEAATVARIKASEALSTVSGDSIQLHGGIAITWEHDAHLYFKRAHGSALLLGTPRQLLPSLEIAAGL</sequence>
<keyword evidence="4" id="KW-0274">FAD</keyword>
<dbReference type="InterPro" id="IPR009075">
    <property type="entry name" value="AcylCo_DH/oxidase_C"/>
</dbReference>
<keyword evidence="3" id="KW-0285">Flavoprotein</keyword>
<dbReference type="SUPFAM" id="SSF47203">
    <property type="entry name" value="Acyl-CoA dehydrogenase C-terminal domain-like"/>
    <property type="match status" value="1"/>
</dbReference>
<name>A0A4R5P5I7_9MYCO</name>
<dbReference type="GO" id="GO:0003995">
    <property type="term" value="F:acyl-CoA dehydrogenase activity"/>
    <property type="evidence" value="ECO:0007669"/>
    <property type="project" value="TreeGrafter"/>
</dbReference>
<evidence type="ECO:0000259" key="7">
    <source>
        <dbReference type="Pfam" id="PF02771"/>
    </source>
</evidence>
<organism evidence="8 9">
    <name type="scientific">Mycobacteroides franklinii</name>
    <dbReference type="NCBI Taxonomy" id="948102"/>
    <lineage>
        <taxon>Bacteria</taxon>
        <taxon>Bacillati</taxon>
        <taxon>Actinomycetota</taxon>
        <taxon>Actinomycetes</taxon>
        <taxon>Mycobacteriales</taxon>
        <taxon>Mycobacteriaceae</taxon>
        <taxon>Mycobacteroides</taxon>
    </lineage>
</organism>